<name>A0A327NQ61_9BACT</name>
<dbReference type="PANTHER" id="PTHR37299">
    <property type="entry name" value="TRANSCRIPTIONAL REGULATOR-RELATED"/>
    <property type="match status" value="1"/>
</dbReference>
<comment type="caution">
    <text evidence="4">The sequence shown here is derived from an EMBL/GenBank/DDBJ whole genome shotgun (WGS) entry which is preliminary data.</text>
</comment>
<dbReference type="Pfam" id="PF04397">
    <property type="entry name" value="LytTR"/>
    <property type="match status" value="1"/>
</dbReference>
<dbReference type="GO" id="GO:0003677">
    <property type="term" value="F:DNA binding"/>
    <property type="evidence" value="ECO:0007669"/>
    <property type="project" value="UniProtKB-KW"/>
</dbReference>
<reference evidence="4 5" key="1">
    <citation type="submission" date="2018-06" db="EMBL/GenBank/DDBJ databases">
        <title>Spirosoma sp. HMF3257 Genome sequencing and assembly.</title>
        <authorList>
            <person name="Kang H."/>
            <person name="Cha I."/>
            <person name="Kim H."/>
            <person name="Kang J."/>
            <person name="Joh K."/>
        </authorList>
    </citation>
    <scope>NUCLEOTIDE SEQUENCE [LARGE SCALE GENOMIC DNA]</scope>
    <source>
        <strain evidence="4 5">HMF3257</strain>
    </source>
</reference>
<dbReference type="GO" id="GO:0000156">
    <property type="term" value="F:phosphorelay response regulator activity"/>
    <property type="evidence" value="ECO:0007669"/>
    <property type="project" value="InterPro"/>
</dbReference>
<evidence type="ECO:0000313" key="5">
    <source>
        <dbReference type="Proteomes" id="UP000249016"/>
    </source>
</evidence>
<evidence type="ECO:0000256" key="1">
    <source>
        <dbReference type="PROSITE-ProRule" id="PRU00169"/>
    </source>
</evidence>
<dbReference type="PROSITE" id="PS50930">
    <property type="entry name" value="HTH_LYTTR"/>
    <property type="match status" value="1"/>
</dbReference>
<dbReference type="Gene3D" id="2.40.50.1020">
    <property type="entry name" value="LytTr DNA-binding domain"/>
    <property type="match status" value="1"/>
</dbReference>
<dbReference type="PANTHER" id="PTHR37299:SF1">
    <property type="entry name" value="STAGE 0 SPORULATION PROTEIN A HOMOLOG"/>
    <property type="match status" value="1"/>
</dbReference>
<dbReference type="OrthoDB" id="940990at2"/>
<evidence type="ECO:0000313" key="4">
    <source>
        <dbReference type="EMBL" id="RAI76865.1"/>
    </source>
</evidence>
<sequence>MNNLRILIIEDDLIWQLKLQMMLEQLNMGTIQFASSLEEAEQLLDTQLPDLVIADIVMADGLSFELLTKKHKQLPTVFQTGYAKEDFIRRAILLPNVEFLLKPFERFSLHAAIELLFSRIPSTISQPPTSISVIGKHNQRLLIPFDEIYWIKAEGNYSIINTIDQKYVLKRSLRKVADELTFYFVQVQKAYIINSNYVERVGESMVQINHQSIQIGRKYKKNLLDVLRGRN</sequence>
<dbReference type="SMART" id="SM00448">
    <property type="entry name" value="REC"/>
    <property type="match status" value="1"/>
</dbReference>
<keyword evidence="4" id="KW-0238">DNA-binding</keyword>
<evidence type="ECO:0000259" key="3">
    <source>
        <dbReference type="PROSITE" id="PS50930"/>
    </source>
</evidence>
<dbReference type="Proteomes" id="UP000249016">
    <property type="component" value="Unassembled WGS sequence"/>
</dbReference>
<accession>A0A327NQ61</accession>
<proteinExistence type="predicted"/>
<feature type="domain" description="HTH LytTR-type" evidence="3">
    <location>
        <begin position="136"/>
        <end position="201"/>
    </location>
</feature>
<dbReference type="InterPro" id="IPR046947">
    <property type="entry name" value="LytR-like"/>
</dbReference>
<gene>
    <name evidence="4" type="ORF">HMF3257_26700</name>
</gene>
<dbReference type="RefSeq" id="WP_111346938.1">
    <property type="nucleotide sequence ID" value="NZ_QLII01000001.1"/>
</dbReference>
<dbReference type="SMART" id="SM00850">
    <property type="entry name" value="LytTR"/>
    <property type="match status" value="1"/>
</dbReference>
<dbReference type="InterPro" id="IPR007492">
    <property type="entry name" value="LytTR_DNA-bd_dom"/>
</dbReference>
<feature type="domain" description="Response regulatory" evidence="2">
    <location>
        <begin position="5"/>
        <end position="117"/>
    </location>
</feature>
<evidence type="ECO:0000259" key="2">
    <source>
        <dbReference type="PROSITE" id="PS50110"/>
    </source>
</evidence>
<keyword evidence="5" id="KW-1185">Reference proteome</keyword>
<feature type="modified residue" description="4-aspartylphosphate" evidence="1">
    <location>
        <position position="55"/>
    </location>
</feature>
<dbReference type="Pfam" id="PF00072">
    <property type="entry name" value="Response_reg"/>
    <property type="match status" value="1"/>
</dbReference>
<dbReference type="InterPro" id="IPR001789">
    <property type="entry name" value="Sig_transdc_resp-reg_receiver"/>
</dbReference>
<protein>
    <submittedName>
        <fullName evidence="4">DNA-binding response regulator</fullName>
    </submittedName>
</protein>
<keyword evidence="1" id="KW-0597">Phosphoprotein</keyword>
<dbReference type="AlphaFoldDB" id="A0A327NQ61"/>
<dbReference type="PROSITE" id="PS50110">
    <property type="entry name" value="RESPONSE_REGULATORY"/>
    <property type="match status" value="1"/>
</dbReference>
<dbReference type="InterPro" id="IPR011006">
    <property type="entry name" value="CheY-like_superfamily"/>
</dbReference>
<dbReference type="Gene3D" id="3.40.50.2300">
    <property type="match status" value="1"/>
</dbReference>
<organism evidence="4 5">
    <name type="scientific">Spirosoma telluris</name>
    <dbReference type="NCBI Taxonomy" id="2183553"/>
    <lineage>
        <taxon>Bacteria</taxon>
        <taxon>Pseudomonadati</taxon>
        <taxon>Bacteroidota</taxon>
        <taxon>Cytophagia</taxon>
        <taxon>Cytophagales</taxon>
        <taxon>Cytophagaceae</taxon>
        <taxon>Spirosoma</taxon>
    </lineage>
</organism>
<dbReference type="SUPFAM" id="SSF52172">
    <property type="entry name" value="CheY-like"/>
    <property type="match status" value="1"/>
</dbReference>
<dbReference type="EMBL" id="QLII01000001">
    <property type="protein sequence ID" value="RAI76865.1"/>
    <property type="molecule type" value="Genomic_DNA"/>
</dbReference>